<sequence>MTHSKSVFIIFASMNRVVIKLLLGLAVLLVLGWYFSNISLYFVFSLVIAAVLRPMTNRINGLYLIGQPIPRAVAIFLSFSVVIALVIFLVLLFIPLFRSQFELLNELDVTYLYEQIQKPAAFVEDILIRYSLVVNEPGFLLAQIRENLLSSVGGLDIQGFVNRFISATSSLLISVLAISFITFFLLLENGLLRRNFIGFVPNAYFELSVSTFHKVERLLSNYLIGLLVQMTSIFSIASLGLLLMDIEYAMSIAVFAAVANLIPYAGPILGASFGILVGLSTGTFGEAAEVYLFLAKILGVFGVVQLCDNIILQPMIFSKSVKAHPLEIFVVIFAGAKVAGVLGMIFAIPVYTIFRVSFKEFYKGYKDYRIFKIDKI</sequence>
<feature type="transmembrane region" description="Helical" evidence="8">
    <location>
        <begin position="34"/>
        <end position="52"/>
    </location>
</feature>
<evidence type="ECO:0000256" key="7">
    <source>
        <dbReference type="ARBA" id="ARBA00023136"/>
    </source>
</evidence>
<name>R7ZPR5_9BACT</name>
<feature type="transmembrane region" description="Helical" evidence="8">
    <location>
        <begin position="7"/>
        <end position="28"/>
    </location>
</feature>
<evidence type="ECO:0000313" key="9">
    <source>
        <dbReference type="EMBL" id="EON76080.1"/>
    </source>
</evidence>
<dbReference type="PANTHER" id="PTHR21716:SF53">
    <property type="entry name" value="PERMEASE PERM-RELATED"/>
    <property type="match status" value="1"/>
</dbReference>
<keyword evidence="4" id="KW-1003">Cell membrane</keyword>
<feature type="transmembrane region" description="Helical" evidence="8">
    <location>
        <begin position="291"/>
        <end position="316"/>
    </location>
</feature>
<evidence type="ECO:0008006" key="11">
    <source>
        <dbReference type="Google" id="ProtNLM"/>
    </source>
</evidence>
<dbReference type="Pfam" id="PF01594">
    <property type="entry name" value="AI-2E_transport"/>
    <property type="match status" value="1"/>
</dbReference>
<comment type="subcellular location">
    <subcellularLocation>
        <location evidence="1">Cell membrane</location>
        <topology evidence="1">Multi-pass membrane protein</topology>
    </subcellularLocation>
</comment>
<dbReference type="GO" id="GO:0055085">
    <property type="term" value="P:transmembrane transport"/>
    <property type="evidence" value="ECO:0007669"/>
    <property type="project" value="TreeGrafter"/>
</dbReference>
<evidence type="ECO:0000256" key="4">
    <source>
        <dbReference type="ARBA" id="ARBA00022475"/>
    </source>
</evidence>
<comment type="caution">
    <text evidence="9">The sequence shown here is derived from an EMBL/GenBank/DDBJ whole genome shotgun (WGS) entry which is preliminary data.</text>
</comment>
<feature type="transmembrane region" description="Helical" evidence="8">
    <location>
        <begin position="222"/>
        <end position="244"/>
    </location>
</feature>
<evidence type="ECO:0000256" key="6">
    <source>
        <dbReference type="ARBA" id="ARBA00022989"/>
    </source>
</evidence>
<dbReference type="GO" id="GO:0005886">
    <property type="term" value="C:plasma membrane"/>
    <property type="evidence" value="ECO:0007669"/>
    <property type="project" value="UniProtKB-SubCell"/>
</dbReference>
<evidence type="ECO:0000256" key="5">
    <source>
        <dbReference type="ARBA" id="ARBA00022692"/>
    </source>
</evidence>
<keyword evidence="5 8" id="KW-0812">Transmembrane</keyword>
<dbReference type="PATRIC" id="fig|1288963.3.peg.3201"/>
<keyword evidence="10" id="KW-1185">Reference proteome</keyword>
<evidence type="ECO:0000256" key="8">
    <source>
        <dbReference type="SAM" id="Phobius"/>
    </source>
</evidence>
<dbReference type="Proteomes" id="UP000013909">
    <property type="component" value="Unassembled WGS sequence"/>
</dbReference>
<feature type="transmembrane region" description="Helical" evidence="8">
    <location>
        <begin position="328"/>
        <end position="354"/>
    </location>
</feature>
<protein>
    <recommendedName>
        <fullName evidence="11">Permease</fullName>
    </recommendedName>
</protein>
<comment type="similarity">
    <text evidence="2">Belongs to the autoinducer-2 exporter (AI-2E) (TC 2.A.86) family.</text>
</comment>
<proteinExistence type="inferred from homology"/>
<gene>
    <name evidence="9" type="ORF">ADIS_3208</name>
</gene>
<reference evidence="9 10" key="1">
    <citation type="submission" date="2013-02" db="EMBL/GenBank/DDBJ databases">
        <title>A novel strain isolated from Lonar lake, Maharashtra, India.</title>
        <authorList>
            <person name="Singh A."/>
        </authorList>
    </citation>
    <scope>NUCLEOTIDE SEQUENCE [LARGE SCALE GENOMIC DNA]</scope>
    <source>
        <strain evidence="9 10">AK24</strain>
    </source>
</reference>
<accession>R7ZPR5</accession>
<dbReference type="STRING" id="1232681.ADIS_3208"/>
<feature type="transmembrane region" description="Helical" evidence="8">
    <location>
        <begin position="250"/>
        <end position="279"/>
    </location>
</feature>
<keyword evidence="7 8" id="KW-0472">Membrane</keyword>
<feature type="transmembrane region" description="Helical" evidence="8">
    <location>
        <begin position="164"/>
        <end position="187"/>
    </location>
</feature>
<dbReference type="EMBL" id="AQHR01000088">
    <property type="protein sequence ID" value="EON76080.1"/>
    <property type="molecule type" value="Genomic_DNA"/>
</dbReference>
<dbReference type="PANTHER" id="PTHR21716">
    <property type="entry name" value="TRANSMEMBRANE PROTEIN"/>
    <property type="match status" value="1"/>
</dbReference>
<organism evidence="9 10">
    <name type="scientific">Lunatimonas lonarensis</name>
    <dbReference type="NCBI Taxonomy" id="1232681"/>
    <lineage>
        <taxon>Bacteria</taxon>
        <taxon>Pseudomonadati</taxon>
        <taxon>Bacteroidota</taxon>
        <taxon>Cytophagia</taxon>
        <taxon>Cytophagales</taxon>
        <taxon>Cyclobacteriaceae</taxon>
    </lineage>
</organism>
<keyword evidence="6 8" id="KW-1133">Transmembrane helix</keyword>
<keyword evidence="3" id="KW-0813">Transport</keyword>
<evidence type="ECO:0000256" key="3">
    <source>
        <dbReference type="ARBA" id="ARBA00022448"/>
    </source>
</evidence>
<dbReference type="InterPro" id="IPR002549">
    <property type="entry name" value="AI-2E-like"/>
</dbReference>
<evidence type="ECO:0000313" key="10">
    <source>
        <dbReference type="Proteomes" id="UP000013909"/>
    </source>
</evidence>
<dbReference type="AlphaFoldDB" id="R7ZPR5"/>
<evidence type="ECO:0000256" key="2">
    <source>
        <dbReference type="ARBA" id="ARBA00009773"/>
    </source>
</evidence>
<feature type="transmembrane region" description="Helical" evidence="8">
    <location>
        <begin position="73"/>
        <end position="97"/>
    </location>
</feature>
<evidence type="ECO:0000256" key="1">
    <source>
        <dbReference type="ARBA" id="ARBA00004651"/>
    </source>
</evidence>